<dbReference type="CTD" id="31712"/>
<proteinExistence type="predicted"/>
<evidence type="ECO:0000256" key="2">
    <source>
        <dbReference type="SAM" id="SignalP"/>
    </source>
</evidence>
<reference evidence="4" key="1">
    <citation type="submission" date="2025-08" db="UniProtKB">
        <authorList>
            <consortium name="RefSeq"/>
        </authorList>
    </citation>
    <scope>IDENTIFICATION</scope>
</reference>
<gene>
    <name evidence="4" type="primary">LOC107271598</name>
</gene>
<evidence type="ECO:0000313" key="3">
    <source>
        <dbReference type="Proteomes" id="UP000694920"/>
    </source>
</evidence>
<feature type="chain" id="PRO_5042620249" evidence="2">
    <location>
        <begin position="20"/>
        <end position="683"/>
    </location>
</feature>
<dbReference type="PANTHER" id="PTHR47890:SF1">
    <property type="entry name" value="LD24308P"/>
    <property type="match status" value="1"/>
</dbReference>
<organism evidence="3 4">
    <name type="scientific">Cephus cinctus</name>
    <name type="common">Wheat stem sawfly</name>
    <dbReference type="NCBI Taxonomy" id="211228"/>
    <lineage>
        <taxon>Eukaryota</taxon>
        <taxon>Metazoa</taxon>
        <taxon>Ecdysozoa</taxon>
        <taxon>Arthropoda</taxon>
        <taxon>Hexapoda</taxon>
        <taxon>Insecta</taxon>
        <taxon>Pterygota</taxon>
        <taxon>Neoptera</taxon>
        <taxon>Endopterygota</taxon>
        <taxon>Hymenoptera</taxon>
        <taxon>Cephoidea</taxon>
        <taxon>Cephidae</taxon>
        <taxon>Cephus</taxon>
    </lineage>
</organism>
<keyword evidence="1" id="KW-0175">Coiled coil</keyword>
<evidence type="ECO:0000256" key="1">
    <source>
        <dbReference type="SAM" id="Coils"/>
    </source>
</evidence>
<feature type="signal peptide" evidence="2">
    <location>
        <begin position="1"/>
        <end position="19"/>
    </location>
</feature>
<dbReference type="RefSeq" id="XP_015603281.1">
    <property type="nucleotide sequence ID" value="XM_015747795.2"/>
</dbReference>
<sequence>MRLPCTIVIVFLVLNSGAGFEFDFGDVAEMLKFGREIVMDILESVHWIQPKEPNENGEENSFPFVKRTEQRLMNKIALVSNKIDAFEERSSQRSQALLATILTALPENIKLEDKLRDLNKLISRMDDYYQRYVAYSKSLENYERYTMEEFADFCVSSSYGAIPDMLKTINHIIISHQYSILDPGLLKLLTKSFKESSSQICNMQQSPQQLLYSLYTTITLTEIKGYAMMQFSWLLLKMYNKGNFSEEMQLLKNEYMLRTLETLREVKTAMTFAPRALWRCDPSIHEENVTYTELKQLLQGFVVNEVDMNSAQTCRENCGYYTAEKVYSCYQNQYCSRQRRCNGMLYNCQYIDSDMWICPSKRESNRRYEYIEYENGRTLGKKGTCASGTTKVDSWWRWLFWHCSYCICFCDDHNSSSDRYFNLRNVTADIENNMVITGIKFTKKNQIIHLQIQQGLLLPRGGIQSETIGWKPVENYKISDRHVHEGRDYHTLGWSQRALDLDDLDASSTTYHGSKEEHLVTGVRFRLVGKNLNLEILLTPFNFTTGKLIKPLERSLWHGNDNTAASLTNPRTLFKIEKPDVPTHSPAPSVPDSMPDQYLEFAPSDLTKDVAQTTIPFIDIQPIVPHPAVPISGVGIFHKGREGYGGFVAPKLFTFNFSPHLNIEFPPPKPVVSEKTLLEPESM</sequence>
<dbReference type="Pfam" id="PF16061">
    <property type="entry name" value="DUF4803"/>
    <property type="match status" value="1"/>
</dbReference>
<name>A0AAJ7C6Z0_CEPCN</name>
<dbReference type="GeneID" id="107271598"/>
<dbReference type="Proteomes" id="UP000694920">
    <property type="component" value="Unplaced"/>
</dbReference>
<dbReference type="InterPro" id="IPR032062">
    <property type="entry name" value="DUF4803"/>
</dbReference>
<keyword evidence="3" id="KW-1185">Reference proteome</keyword>
<dbReference type="AlphaFoldDB" id="A0AAJ7C6Z0"/>
<keyword evidence="2" id="KW-0732">Signal</keyword>
<dbReference type="KEGG" id="ccin:107271598"/>
<dbReference type="PANTHER" id="PTHR47890">
    <property type="entry name" value="LD24308P"/>
    <property type="match status" value="1"/>
</dbReference>
<protein>
    <submittedName>
        <fullName evidence="4">Uncharacterized protein LOC107271598 isoform X1</fullName>
    </submittedName>
</protein>
<accession>A0AAJ7C6Z0</accession>
<evidence type="ECO:0000313" key="4">
    <source>
        <dbReference type="RefSeq" id="XP_015603281.1"/>
    </source>
</evidence>
<feature type="coiled-coil region" evidence="1">
    <location>
        <begin position="69"/>
        <end position="131"/>
    </location>
</feature>